<gene>
    <name evidence="7" type="ORF">I8J32_015730</name>
</gene>
<keyword evidence="5" id="KW-0460">Magnesium</keyword>
<organism evidence="7 8">
    <name type="scientific">Agrilutibacter solisilvae</name>
    <dbReference type="NCBI Taxonomy" id="2763317"/>
    <lineage>
        <taxon>Bacteria</taxon>
        <taxon>Pseudomonadati</taxon>
        <taxon>Pseudomonadota</taxon>
        <taxon>Gammaproteobacteria</taxon>
        <taxon>Lysobacterales</taxon>
        <taxon>Lysobacteraceae</taxon>
        <taxon>Agrilutibacter</taxon>
    </lineage>
</organism>
<evidence type="ECO:0000256" key="2">
    <source>
        <dbReference type="ARBA" id="ARBA00022723"/>
    </source>
</evidence>
<dbReference type="RefSeq" id="WP_200613365.1">
    <property type="nucleotide sequence ID" value="NZ_CP071518.1"/>
</dbReference>
<dbReference type="GO" id="GO:0016874">
    <property type="term" value="F:ligase activity"/>
    <property type="evidence" value="ECO:0007669"/>
    <property type="project" value="UniProtKB-KW"/>
</dbReference>
<evidence type="ECO:0000256" key="5">
    <source>
        <dbReference type="ARBA" id="ARBA00022842"/>
    </source>
</evidence>
<keyword evidence="3" id="KW-0547">Nucleotide-binding</keyword>
<dbReference type="Proteomes" id="UP000639274">
    <property type="component" value="Chromosome"/>
</dbReference>
<dbReference type="SUPFAM" id="SSF52440">
    <property type="entry name" value="PreATP-grasp domain"/>
    <property type="match status" value="1"/>
</dbReference>
<evidence type="ECO:0000256" key="1">
    <source>
        <dbReference type="ARBA" id="ARBA00022598"/>
    </source>
</evidence>
<proteinExistence type="predicted"/>
<dbReference type="AlphaFoldDB" id="A0A975ARV9"/>
<keyword evidence="8" id="KW-1185">Reference proteome</keyword>
<evidence type="ECO:0000256" key="3">
    <source>
        <dbReference type="ARBA" id="ARBA00022741"/>
    </source>
</evidence>
<evidence type="ECO:0000259" key="6">
    <source>
        <dbReference type="Pfam" id="PF03738"/>
    </source>
</evidence>
<name>A0A975ARV9_9GAMM</name>
<dbReference type="InterPro" id="IPR005494">
    <property type="entry name" value="GSPS_pre-ATP-grasp-like_dom"/>
</dbReference>
<sequence>MQRIRIAPRPDWKQQAERLGFHFHTIDGEAYWDESAYYAFTLRQIEEDIEPATQEIHDMAMGLVNDIVGSEELLSRLNIPATHWDWIRDSWRTREPHLYGRMDLAYDGRGPAKLYELNYDTPTSLYESAYFQWVWLEQQMAAGQLPATADQYNIIQEHLLEALATLARGGLIHKRMHFAAVRDSVEDRATVTYLRDCAHQVGIETRELAIEDIGLSQDGWFTDVDDTVIRTIFKLYPLEFMMVEEFGAALTTGKLQLIEPAWKSVLSNKGVLPLLWERHANHPNLLPAMFASSADATPAGWVRKPLHSREGANIEIVTAQGQAIRSDGPYDDGPAILQAFHPLPEYEGNHPLVGSWVIADQPAGIGMREDAHLITQNTSRFLPHAIIG</sequence>
<dbReference type="Gene3D" id="3.30.1490.330">
    <property type="match status" value="1"/>
</dbReference>
<evidence type="ECO:0000256" key="4">
    <source>
        <dbReference type="ARBA" id="ARBA00022840"/>
    </source>
</evidence>
<dbReference type="EMBL" id="CP071518">
    <property type="protein sequence ID" value="QSX78127.1"/>
    <property type="molecule type" value="Genomic_DNA"/>
</dbReference>
<evidence type="ECO:0000313" key="8">
    <source>
        <dbReference type="Proteomes" id="UP000639274"/>
    </source>
</evidence>
<keyword evidence="2" id="KW-0479">Metal-binding</keyword>
<keyword evidence="1" id="KW-0436">Ligase</keyword>
<evidence type="ECO:0000313" key="7">
    <source>
        <dbReference type="EMBL" id="QSX78127.1"/>
    </source>
</evidence>
<accession>A0A975ARV9</accession>
<dbReference type="SUPFAM" id="SSF56059">
    <property type="entry name" value="Glutathione synthetase ATP-binding domain-like"/>
    <property type="match status" value="1"/>
</dbReference>
<dbReference type="GO" id="GO:0005524">
    <property type="term" value="F:ATP binding"/>
    <property type="evidence" value="ECO:0007669"/>
    <property type="project" value="UniProtKB-KW"/>
</dbReference>
<protein>
    <submittedName>
        <fullName evidence="7">Glutathionylspermidine synthase family protein</fullName>
    </submittedName>
</protein>
<dbReference type="GO" id="GO:0046872">
    <property type="term" value="F:metal ion binding"/>
    <property type="evidence" value="ECO:0007669"/>
    <property type="project" value="UniProtKB-KW"/>
</dbReference>
<dbReference type="InterPro" id="IPR016185">
    <property type="entry name" value="PreATP-grasp_dom_sf"/>
</dbReference>
<keyword evidence="4" id="KW-0067">ATP-binding</keyword>
<dbReference type="KEGG" id="lsf:I8J32_015730"/>
<reference evidence="7 8" key="1">
    <citation type="submission" date="2021-03" db="EMBL/GenBank/DDBJ databases">
        <title>Lysobacter sp. nov. isolated from soil of gangwondo yeongwol, south Korea.</title>
        <authorList>
            <person name="Kim K.R."/>
            <person name="Kim K.H."/>
            <person name="Jeon C.O."/>
        </authorList>
    </citation>
    <scope>NUCLEOTIDE SEQUENCE [LARGE SCALE GENOMIC DNA]</scope>
    <source>
        <strain evidence="7 8">R19</strain>
    </source>
</reference>
<dbReference type="Pfam" id="PF03738">
    <property type="entry name" value="GSP_synth"/>
    <property type="match status" value="1"/>
</dbReference>
<feature type="domain" description="Glutathionylspermidine synthase pre-ATP-grasp-like" evidence="6">
    <location>
        <begin position="12"/>
        <end position="386"/>
    </location>
</feature>